<proteinExistence type="inferred from homology"/>
<feature type="domain" description="YTH" evidence="6">
    <location>
        <begin position="389"/>
        <end position="526"/>
    </location>
</feature>
<evidence type="ECO:0000256" key="1">
    <source>
        <dbReference type="ARBA" id="ARBA00004496"/>
    </source>
</evidence>
<dbReference type="Pfam" id="PF04146">
    <property type="entry name" value="YTH"/>
    <property type="match status" value="1"/>
</dbReference>
<protein>
    <recommendedName>
        <fullName evidence="4">YTH domain-containing family protein</fullName>
    </recommendedName>
</protein>
<name>A0AAD5NMZ5_ACENE</name>
<dbReference type="InterPro" id="IPR007275">
    <property type="entry name" value="YTH_domain"/>
</dbReference>
<dbReference type="GO" id="GO:0005737">
    <property type="term" value="C:cytoplasm"/>
    <property type="evidence" value="ECO:0007669"/>
    <property type="project" value="UniProtKB-SubCell"/>
</dbReference>
<dbReference type="Proteomes" id="UP001064489">
    <property type="component" value="Chromosome 7"/>
</dbReference>
<gene>
    <name evidence="7" type="ORF">LWI28_007599</name>
</gene>
<dbReference type="GO" id="GO:0003729">
    <property type="term" value="F:mRNA binding"/>
    <property type="evidence" value="ECO:0007669"/>
    <property type="project" value="UniProtKB-UniRule"/>
</dbReference>
<evidence type="ECO:0000256" key="4">
    <source>
        <dbReference type="RuleBase" id="RU369095"/>
    </source>
</evidence>
<evidence type="ECO:0000259" key="6">
    <source>
        <dbReference type="PROSITE" id="PS50882"/>
    </source>
</evidence>
<feature type="compositionally biased region" description="Polar residues" evidence="5">
    <location>
        <begin position="144"/>
        <end position="166"/>
    </location>
</feature>
<reference evidence="7" key="1">
    <citation type="journal article" date="2022" name="Plant J.">
        <title>Strategies of tolerance reflected in two North American maple genomes.</title>
        <authorList>
            <person name="McEvoy S.L."/>
            <person name="Sezen U.U."/>
            <person name="Trouern-Trend A."/>
            <person name="McMahon S.M."/>
            <person name="Schaberg P.G."/>
            <person name="Yang J."/>
            <person name="Wegrzyn J.L."/>
            <person name="Swenson N.G."/>
        </authorList>
    </citation>
    <scope>NUCLEOTIDE SEQUENCE</scope>
    <source>
        <strain evidence="7">91603</strain>
    </source>
</reference>
<evidence type="ECO:0000313" key="8">
    <source>
        <dbReference type="Proteomes" id="UP001064489"/>
    </source>
</evidence>
<dbReference type="Gene3D" id="3.10.590.10">
    <property type="entry name" value="ph1033 like domains"/>
    <property type="match status" value="1"/>
</dbReference>
<accession>A0AAD5NMZ5</accession>
<dbReference type="PROSITE" id="PS50882">
    <property type="entry name" value="YTH"/>
    <property type="match status" value="1"/>
</dbReference>
<comment type="caution">
    <text evidence="7">The sequence shown here is derived from an EMBL/GenBank/DDBJ whole genome shotgun (WGS) entry which is preliminary data.</text>
</comment>
<dbReference type="AlphaFoldDB" id="A0AAD5NMZ5"/>
<organism evidence="7 8">
    <name type="scientific">Acer negundo</name>
    <name type="common">Box elder</name>
    <dbReference type="NCBI Taxonomy" id="4023"/>
    <lineage>
        <taxon>Eukaryota</taxon>
        <taxon>Viridiplantae</taxon>
        <taxon>Streptophyta</taxon>
        <taxon>Embryophyta</taxon>
        <taxon>Tracheophyta</taxon>
        <taxon>Spermatophyta</taxon>
        <taxon>Magnoliopsida</taxon>
        <taxon>eudicotyledons</taxon>
        <taxon>Gunneridae</taxon>
        <taxon>Pentapetalae</taxon>
        <taxon>rosids</taxon>
        <taxon>malvids</taxon>
        <taxon>Sapindales</taxon>
        <taxon>Sapindaceae</taxon>
        <taxon>Hippocastanoideae</taxon>
        <taxon>Acereae</taxon>
        <taxon>Acer</taxon>
    </lineage>
</organism>
<comment type="function">
    <text evidence="4">Specifically recognizes and binds N6-methyladenosine (m6A)-containing RNAs, and regulates mRNA stability. M6A is a modification present at internal sites of mRNAs and some non-coding RNAs and plays a role in mRNA stability and processing.</text>
</comment>
<evidence type="ECO:0000313" key="7">
    <source>
        <dbReference type="EMBL" id="KAI9169141.1"/>
    </source>
</evidence>
<evidence type="ECO:0000256" key="2">
    <source>
        <dbReference type="ARBA" id="ARBA00022490"/>
    </source>
</evidence>
<comment type="similarity">
    <text evidence="4">Belongs to the YTHDF family.</text>
</comment>
<dbReference type="PANTHER" id="PTHR12357">
    <property type="entry name" value="YTH YT521-B HOMOLOGY DOMAIN-CONTAINING"/>
    <property type="match status" value="1"/>
</dbReference>
<keyword evidence="3 4" id="KW-0694">RNA-binding</keyword>
<dbReference type="CDD" id="cd21134">
    <property type="entry name" value="YTH"/>
    <property type="match status" value="1"/>
</dbReference>
<feature type="region of interest" description="Disordered" evidence="5">
    <location>
        <begin position="598"/>
        <end position="619"/>
    </location>
</feature>
<sequence length="619" mass="68061">MAHPSSDRLISTDSAEALNYLIMSNKDMILNPNMLNSQGVVTIGSQRDFVDQSGSLSSVGYNKTGYVPSSVLCGGYDNAAVKQGVPLPYGNAEGLDNGSHGIHGDSSSVAYGHSPHRMIRPYIPIAKQLASARGHDHLYDERQVSLSDPSSYQQPVSPNNSHILSPTSLSQAKLPVHIDLQGEVNSFGSRSNYSSPLGPSGRGNDSFSNSSGFNFLHPWFEGGIWTDWAKSLNRKKKSSLQLSSAAASPKPFGSLELSGDAFGTASQQEGSIYGFGSHSGSSYRGYSLSQTDIDSDYGSVSTSSIGMDGQKWPTLNEAGQGRRCNDFSCSCSVTLDTLSERNRGPRALKPKVQKMEIGSAVDNSMNDTIDGILGDSYNRLDFFTDYKDAMFFIIKSYSEDNVHKSIKYGVWASTANGNKKLDAAFYEAKGKKGTCPVFLLFSVNASAQFCGVAEMVGPVDFDKNVEYWLQDKWSGQFPVKWHMIKDVPNNQFRHILLENNDNKPVTNSRDTQEVQMDHGIEMLKIFKNYEARSSILDDFYFYEHRQKAMQERKTRQVANLVAPPVRHVSEQRNPIALSNSLERKMSKSFAEALSLAEHGRERSSARNITAPAASLRRGS</sequence>
<dbReference type="EMBL" id="JAJSOW010000104">
    <property type="protein sequence ID" value="KAI9169141.1"/>
    <property type="molecule type" value="Genomic_DNA"/>
</dbReference>
<keyword evidence="8" id="KW-1185">Reference proteome</keyword>
<dbReference type="GO" id="GO:1990247">
    <property type="term" value="F:N6-methyladenosine-containing RNA reader activity"/>
    <property type="evidence" value="ECO:0007669"/>
    <property type="project" value="UniProtKB-UniRule"/>
</dbReference>
<comment type="subcellular location">
    <subcellularLocation>
        <location evidence="1">Cytoplasm</location>
    </subcellularLocation>
</comment>
<evidence type="ECO:0000256" key="5">
    <source>
        <dbReference type="SAM" id="MobiDB-lite"/>
    </source>
</evidence>
<keyword evidence="2" id="KW-0963">Cytoplasm</keyword>
<feature type="region of interest" description="Disordered" evidence="5">
    <location>
        <begin position="143"/>
        <end position="166"/>
    </location>
</feature>
<dbReference type="GO" id="GO:0061157">
    <property type="term" value="P:mRNA destabilization"/>
    <property type="evidence" value="ECO:0007669"/>
    <property type="project" value="TreeGrafter"/>
</dbReference>
<dbReference type="PANTHER" id="PTHR12357:SF120">
    <property type="entry name" value="YTH DOMAIN-CONTAINING FAMILY PROTEIN"/>
    <property type="match status" value="1"/>
</dbReference>
<reference evidence="7" key="2">
    <citation type="submission" date="2023-02" db="EMBL/GenBank/DDBJ databases">
        <authorList>
            <person name="Swenson N.G."/>
            <person name="Wegrzyn J.L."/>
            <person name="Mcevoy S.L."/>
        </authorList>
    </citation>
    <scope>NUCLEOTIDE SEQUENCE</scope>
    <source>
        <strain evidence="7">91603</strain>
        <tissue evidence="7">Leaf</tissue>
    </source>
</reference>
<dbReference type="InterPro" id="IPR045168">
    <property type="entry name" value="YTH_prot"/>
</dbReference>
<evidence type="ECO:0000256" key="3">
    <source>
        <dbReference type="ARBA" id="ARBA00022884"/>
    </source>
</evidence>
<dbReference type="FunFam" id="3.10.590.10:FF:000001">
    <property type="entry name" value="YTH domain family 1, isoform CRA_a"/>
    <property type="match status" value="1"/>
</dbReference>